<dbReference type="Pfam" id="PF02615">
    <property type="entry name" value="Ldh_2"/>
    <property type="match status" value="1"/>
</dbReference>
<dbReference type="AlphaFoldDB" id="A0A1I8BV49"/>
<evidence type="ECO:0000256" key="1">
    <source>
        <dbReference type="ARBA" id="ARBA00006056"/>
    </source>
</evidence>
<name>A0A1I8BV49_MELHA</name>
<comment type="similarity">
    <text evidence="1">Belongs to the LDH2/MDH2 oxidoreductase family.</text>
</comment>
<dbReference type="PANTHER" id="PTHR11091">
    <property type="entry name" value="OXIDOREDUCTASE-RELATED"/>
    <property type="match status" value="1"/>
</dbReference>
<dbReference type="InterPro" id="IPR036111">
    <property type="entry name" value="Mal/L-sulfo/L-lacto_DH-like_sf"/>
</dbReference>
<dbReference type="SUPFAM" id="SSF89733">
    <property type="entry name" value="L-sulfolactate dehydrogenase-like"/>
    <property type="match status" value="1"/>
</dbReference>
<accession>A0A1I8BV49</accession>
<sequence length="309" mass="34418">MDDLDLENINLDDNIMHSLVSREEFDIVDNKRKLLAFGYQKLFQELASNNRNTKGQSSSTQNVQEDVKEKNRQTLISLPDSGICPLCNVQPGAKNWARHCWRNHKGFILSNDIVVADVNEIHSFVLRFLGFLGLKVVPDDVMNSPAYQLAQLFAFSDTNGLISEGLESFEMIATKISMNEIATSGQPIVLEEIGCTAIVNGANLLGVNVGNFCTSKAVELARIYGVGFVIVTNFDYVGPGRYYVKKMTELGLEGSCPGPIEDAYKKRCFNVGGFVFSKEFYDNIKKMADSLGCCIFPIITEQKIARHKF</sequence>
<evidence type="ECO:0000256" key="2">
    <source>
        <dbReference type="ARBA" id="ARBA00023002"/>
    </source>
</evidence>
<dbReference type="WBParaSite" id="MhA1_Contig685.frz3.gene4">
    <property type="protein sequence ID" value="MhA1_Contig685.frz3.gene4"/>
    <property type="gene ID" value="MhA1_Contig685.frz3.gene4"/>
</dbReference>
<dbReference type="Gene3D" id="3.30.1370.60">
    <property type="entry name" value="Hypothetical oxidoreductase yiak, domain 2"/>
    <property type="match status" value="1"/>
</dbReference>
<evidence type="ECO:0000313" key="4">
    <source>
        <dbReference type="WBParaSite" id="MhA1_Contig685.frz3.gene4"/>
    </source>
</evidence>
<evidence type="ECO:0000313" key="3">
    <source>
        <dbReference type="Proteomes" id="UP000095281"/>
    </source>
</evidence>
<protein>
    <submittedName>
        <fullName evidence="4">Isochorismatase domain-containing protein</fullName>
    </submittedName>
</protein>
<reference evidence="4" key="1">
    <citation type="submission" date="2016-11" db="UniProtKB">
        <authorList>
            <consortium name="WormBaseParasite"/>
        </authorList>
    </citation>
    <scope>IDENTIFICATION</scope>
</reference>
<keyword evidence="2" id="KW-0560">Oxidoreductase</keyword>
<dbReference type="InterPro" id="IPR003767">
    <property type="entry name" value="Malate/L-lactate_DH-like"/>
</dbReference>
<organism evidence="3 4">
    <name type="scientific">Meloidogyne hapla</name>
    <name type="common">Root-knot nematode worm</name>
    <dbReference type="NCBI Taxonomy" id="6305"/>
    <lineage>
        <taxon>Eukaryota</taxon>
        <taxon>Metazoa</taxon>
        <taxon>Ecdysozoa</taxon>
        <taxon>Nematoda</taxon>
        <taxon>Chromadorea</taxon>
        <taxon>Rhabditida</taxon>
        <taxon>Tylenchina</taxon>
        <taxon>Tylenchomorpha</taxon>
        <taxon>Tylenchoidea</taxon>
        <taxon>Meloidogynidae</taxon>
        <taxon>Meloidogyninae</taxon>
        <taxon>Meloidogyne</taxon>
    </lineage>
</organism>
<dbReference type="InterPro" id="IPR043143">
    <property type="entry name" value="Mal/L-sulf/L-lact_DH-like_NADP"/>
</dbReference>
<keyword evidence="3" id="KW-1185">Reference proteome</keyword>
<proteinExistence type="inferred from homology"/>
<dbReference type="GO" id="GO:0016491">
    <property type="term" value="F:oxidoreductase activity"/>
    <property type="evidence" value="ECO:0007669"/>
    <property type="project" value="UniProtKB-KW"/>
</dbReference>
<dbReference type="PANTHER" id="PTHR11091:SF0">
    <property type="entry name" value="MALATE DEHYDROGENASE"/>
    <property type="match status" value="1"/>
</dbReference>
<dbReference type="Proteomes" id="UP000095281">
    <property type="component" value="Unplaced"/>
</dbReference>